<protein>
    <submittedName>
        <fullName evidence="2">Uncharacterized protein</fullName>
    </submittedName>
</protein>
<evidence type="ECO:0000313" key="2">
    <source>
        <dbReference type="EMBL" id="GJT81740.1"/>
    </source>
</evidence>
<reference evidence="2" key="2">
    <citation type="submission" date="2022-01" db="EMBL/GenBank/DDBJ databases">
        <authorList>
            <person name="Yamashiro T."/>
            <person name="Shiraishi A."/>
            <person name="Satake H."/>
            <person name="Nakayama K."/>
        </authorList>
    </citation>
    <scope>NUCLEOTIDE SEQUENCE</scope>
</reference>
<evidence type="ECO:0000313" key="3">
    <source>
        <dbReference type="Proteomes" id="UP001151760"/>
    </source>
</evidence>
<reference evidence="2" key="1">
    <citation type="journal article" date="2022" name="Int. J. Mol. Sci.">
        <title>Draft Genome of Tanacetum Coccineum: Genomic Comparison of Closely Related Tanacetum-Family Plants.</title>
        <authorList>
            <person name="Yamashiro T."/>
            <person name="Shiraishi A."/>
            <person name="Nakayama K."/>
            <person name="Satake H."/>
        </authorList>
    </citation>
    <scope>NUCLEOTIDE SEQUENCE</scope>
</reference>
<gene>
    <name evidence="2" type="ORF">Tco_1056082</name>
</gene>
<dbReference type="EMBL" id="BQNB010019107">
    <property type="protein sequence ID" value="GJT81740.1"/>
    <property type="molecule type" value="Genomic_DNA"/>
</dbReference>
<name>A0ABQ5H1H2_9ASTR</name>
<sequence>MIKVLSRPTSYSISKDPEEEPIEEETLEEPKEEGELDESEKETESDLLSDAHSRLGPVESGDFCESKFKPKQGPT</sequence>
<organism evidence="2 3">
    <name type="scientific">Tanacetum coccineum</name>
    <dbReference type="NCBI Taxonomy" id="301880"/>
    <lineage>
        <taxon>Eukaryota</taxon>
        <taxon>Viridiplantae</taxon>
        <taxon>Streptophyta</taxon>
        <taxon>Embryophyta</taxon>
        <taxon>Tracheophyta</taxon>
        <taxon>Spermatophyta</taxon>
        <taxon>Magnoliopsida</taxon>
        <taxon>eudicotyledons</taxon>
        <taxon>Gunneridae</taxon>
        <taxon>Pentapetalae</taxon>
        <taxon>asterids</taxon>
        <taxon>campanulids</taxon>
        <taxon>Asterales</taxon>
        <taxon>Asteraceae</taxon>
        <taxon>Asteroideae</taxon>
        <taxon>Anthemideae</taxon>
        <taxon>Anthemidinae</taxon>
        <taxon>Tanacetum</taxon>
    </lineage>
</organism>
<feature type="region of interest" description="Disordered" evidence="1">
    <location>
        <begin position="1"/>
        <end position="75"/>
    </location>
</feature>
<proteinExistence type="predicted"/>
<evidence type="ECO:0000256" key="1">
    <source>
        <dbReference type="SAM" id="MobiDB-lite"/>
    </source>
</evidence>
<accession>A0ABQ5H1H2</accession>
<comment type="caution">
    <text evidence="2">The sequence shown here is derived from an EMBL/GenBank/DDBJ whole genome shotgun (WGS) entry which is preliminary data.</text>
</comment>
<keyword evidence="3" id="KW-1185">Reference proteome</keyword>
<feature type="compositionally biased region" description="Acidic residues" evidence="1">
    <location>
        <begin position="17"/>
        <end position="47"/>
    </location>
</feature>
<dbReference type="Proteomes" id="UP001151760">
    <property type="component" value="Unassembled WGS sequence"/>
</dbReference>